<dbReference type="InterPro" id="IPR001848">
    <property type="entry name" value="Ribosomal_uS10"/>
</dbReference>
<proteinExistence type="inferred from homology"/>
<gene>
    <name evidence="5" type="primary">rps10</name>
</gene>
<evidence type="ECO:0000313" key="5">
    <source>
        <dbReference type="EMBL" id="QYB18915.1"/>
    </source>
</evidence>
<accession>A0A8F8X7V9</accession>
<dbReference type="AlphaFoldDB" id="A0A8F8X7V9"/>
<evidence type="ECO:0000259" key="4">
    <source>
        <dbReference type="SMART" id="SM01403"/>
    </source>
</evidence>
<dbReference type="PRINTS" id="PR00971">
    <property type="entry name" value="RIBOSOMALS10"/>
</dbReference>
<organism evidence="5">
    <name type="scientific">Climaconeis sp</name>
    <dbReference type="NCBI Taxonomy" id="2846830"/>
    <lineage>
        <taxon>Eukaryota</taxon>
        <taxon>Sar</taxon>
        <taxon>Stramenopiles</taxon>
        <taxon>Ochrophyta</taxon>
        <taxon>Bacillariophyta</taxon>
        <taxon>Bacillariophyceae</taxon>
        <taxon>Bacillariophycidae</taxon>
        <taxon>Naviculales</taxon>
        <taxon>Berkeleyaceae</taxon>
        <taxon>Climaconeis</taxon>
    </lineage>
</organism>
<dbReference type="Gene3D" id="3.30.70.600">
    <property type="entry name" value="Ribosomal protein S10 domain"/>
    <property type="match status" value="1"/>
</dbReference>
<feature type="domain" description="Small ribosomal subunit protein uS10" evidence="4">
    <location>
        <begin position="10"/>
        <end position="107"/>
    </location>
</feature>
<dbReference type="InterPro" id="IPR027486">
    <property type="entry name" value="Ribosomal_uS10_dom"/>
</dbReference>
<dbReference type="GO" id="GO:1990904">
    <property type="term" value="C:ribonucleoprotein complex"/>
    <property type="evidence" value="ECO:0007669"/>
    <property type="project" value="UniProtKB-KW"/>
</dbReference>
<sequence>MVTKTVEKAYIRLESFNHQLLTSSCQKIKSILQNINIPLNSIKIVSLPTCKRIYCVLRSPHVDKDSREHFEIRVHKRILEIQYDSESSIFDLLSEIDFYPGVYCRIWFNN</sequence>
<evidence type="ECO:0000256" key="3">
    <source>
        <dbReference type="ARBA" id="ARBA00023274"/>
    </source>
</evidence>
<evidence type="ECO:0000256" key="1">
    <source>
        <dbReference type="ARBA" id="ARBA00007102"/>
    </source>
</evidence>
<dbReference type="Pfam" id="PF00338">
    <property type="entry name" value="Ribosomal_S10"/>
    <property type="match status" value="1"/>
</dbReference>
<dbReference type="InterPro" id="IPR036838">
    <property type="entry name" value="Ribosomal_uS10_dom_sf"/>
</dbReference>
<name>A0A8F8X7V9_9STRA</name>
<dbReference type="EMBL" id="MZ365053">
    <property type="protein sequence ID" value="QYB18915.1"/>
    <property type="molecule type" value="Genomic_DNA"/>
</dbReference>
<keyword evidence="5" id="KW-0934">Plastid</keyword>
<dbReference type="GO" id="GO:0003735">
    <property type="term" value="F:structural constituent of ribosome"/>
    <property type="evidence" value="ECO:0007669"/>
    <property type="project" value="InterPro"/>
</dbReference>
<dbReference type="SMART" id="SM01403">
    <property type="entry name" value="Ribosomal_S10"/>
    <property type="match status" value="1"/>
</dbReference>
<dbReference type="HAMAP" id="MF_00508">
    <property type="entry name" value="Ribosomal_uS10"/>
    <property type="match status" value="1"/>
</dbReference>
<reference evidence="5" key="1">
    <citation type="journal article" date="2021" name="Int. J. Mol. Sci.">
        <title>Extreme Enlargement of the Inverted Repeat Region in the Plastid Genomes of Diatoms from the Genus Climaconeis.</title>
        <authorList>
            <person name="Gastineau R."/>
            <person name="Davidovich N.A."/>
            <person name="Davidovich O.I."/>
            <person name="Lemieux C."/>
            <person name="Turmel M."/>
            <person name="Wrobel R.J."/>
            <person name="Witkowski A."/>
        </authorList>
    </citation>
    <scope>NUCLEOTIDE SEQUENCE</scope>
    <source>
        <strain evidence="5">SZCZ1890</strain>
    </source>
</reference>
<dbReference type="PANTHER" id="PTHR11700">
    <property type="entry name" value="30S RIBOSOMAL PROTEIN S10 FAMILY MEMBER"/>
    <property type="match status" value="1"/>
</dbReference>
<geneLocation type="plastid" evidence="5"/>
<dbReference type="EMBL" id="MZ365053">
    <property type="protein sequence ID" value="QYB18954.1"/>
    <property type="molecule type" value="Genomic_DNA"/>
</dbReference>
<keyword evidence="3" id="KW-0687">Ribonucleoprotein</keyword>
<protein>
    <submittedName>
        <fullName evidence="5">Ribosomal protein S10</fullName>
    </submittedName>
</protein>
<comment type="similarity">
    <text evidence="1">Belongs to the universal ribosomal protein uS10 family.</text>
</comment>
<keyword evidence="2 5" id="KW-0689">Ribosomal protein</keyword>
<dbReference type="GO" id="GO:0005840">
    <property type="term" value="C:ribosome"/>
    <property type="evidence" value="ECO:0007669"/>
    <property type="project" value="UniProtKB-KW"/>
</dbReference>
<evidence type="ECO:0000256" key="2">
    <source>
        <dbReference type="ARBA" id="ARBA00022980"/>
    </source>
</evidence>
<dbReference type="GO" id="GO:0006412">
    <property type="term" value="P:translation"/>
    <property type="evidence" value="ECO:0007669"/>
    <property type="project" value="InterPro"/>
</dbReference>
<dbReference type="SUPFAM" id="SSF54999">
    <property type="entry name" value="Ribosomal protein S10"/>
    <property type="match status" value="1"/>
</dbReference>
<dbReference type="PROSITE" id="PS51257">
    <property type="entry name" value="PROKAR_LIPOPROTEIN"/>
    <property type="match status" value="1"/>
</dbReference>
<dbReference type="NCBIfam" id="TIGR01049">
    <property type="entry name" value="rpsJ_bact"/>
    <property type="match status" value="1"/>
</dbReference>